<organism evidence="1 2">
    <name type="scientific">Dactylosporangium maewongense</name>
    <dbReference type="NCBI Taxonomy" id="634393"/>
    <lineage>
        <taxon>Bacteria</taxon>
        <taxon>Bacillati</taxon>
        <taxon>Actinomycetota</taxon>
        <taxon>Actinomycetes</taxon>
        <taxon>Micromonosporales</taxon>
        <taxon>Micromonosporaceae</taxon>
        <taxon>Dactylosporangium</taxon>
    </lineage>
</organism>
<evidence type="ECO:0000313" key="2">
    <source>
        <dbReference type="Proteomes" id="UP001501470"/>
    </source>
</evidence>
<evidence type="ECO:0008006" key="3">
    <source>
        <dbReference type="Google" id="ProtNLM"/>
    </source>
</evidence>
<reference evidence="1 2" key="1">
    <citation type="journal article" date="2019" name="Int. J. Syst. Evol. Microbiol.">
        <title>The Global Catalogue of Microorganisms (GCM) 10K type strain sequencing project: providing services to taxonomists for standard genome sequencing and annotation.</title>
        <authorList>
            <consortium name="The Broad Institute Genomics Platform"/>
            <consortium name="The Broad Institute Genome Sequencing Center for Infectious Disease"/>
            <person name="Wu L."/>
            <person name="Ma J."/>
        </authorList>
    </citation>
    <scope>NUCLEOTIDE SEQUENCE [LARGE SCALE GENOMIC DNA]</scope>
    <source>
        <strain evidence="1 2">JCM 15933</strain>
    </source>
</reference>
<accession>A0ABN2BL91</accession>
<protein>
    <recommendedName>
        <fullName evidence="3">Peptidase inhibitor family I36</fullName>
    </recommendedName>
</protein>
<proteinExistence type="predicted"/>
<comment type="caution">
    <text evidence="1">The sequence shown here is derived from an EMBL/GenBank/DDBJ whole genome shotgun (WGS) entry which is preliminary data.</text>
</comment>
<name>A0ABN2BL91_9ACTN</name>
<dbReference type="EMBL" id="BAAAQD010000016">
    <property type="protein sequence ID" value="GAA1541533.1"/>
    <property type="molecule type" value="Genomic_DNA"/>
</dbReference>
<sequence>MKEFGRLAREAEDRFAEAASIDAVAGIADVMRRRAAHRRADAFKRVACLVMLAGMLLLPGTRPAPGTAADVQRKVDLYLAANPGGRQTGPGQVSYNNGAVVITVAGGSAADCPLGSVCFYDRPNFGYPRGEVHDCGWQDLSTFGWQDRIESAVFNRSHGLAQFFDSGTALFSVGVGYRSVPDAGTEARNRADQVYVHC</sequence>
<dbReference type="Proteomes" id="UP001501470">
    <property type="component" value="Unassembled WGS sequence"/>
</dbReference>
<dbReference type="RefSeq" id="WP_344507009.1">
    <property type="nucleotide sequence ID" value="NZ_BAAAQD010000016.1"/>
</dbReference>
<dbReference type="Pfam" id="PF03995">
    <property type="entry name" value="Inhibitor_I36"/>
    <property type="match status" value="1"/>
</dbReference>
<keyword evidence="2" id="KW-1185">Reference proteome</keyword>
<gene>
    <name evidence="1" type="ORF">GCM10009827_071260</name>
</gene>
<evidence type="ECO:0000313" key="1">
    <source>
        <dbReference type="EMBL" id="GAA1541533.1"/>
    </source>
</evidence>